<dbReference type="AlphaFoldDB" id="A0A0A9DV50"/>
<proteinExistence type="predicted"/>
<protein>
    <submittedName>
        <fullName evidence="1">Uncharacterized protein</fullName>
    </submittedName>
</protein>
<dbReference type="EMBL" id="GBRH01206234">
    <property type="protein sequence ID" value="JAD91661.1"/>
    <property type="molecule type" value="Transcribed_RNA"/>
</dbReference>
<reference evidence="1" key="2">
    <citation type="journal article" date="2015" name="Data Brief">
        <title>Shoot transcriptome of the giant reed, Arundo donax.</title>
        <authorList>
            <person name="Barrero R.A."/>
            <person name="Guerrero F.D."/>
            <person name="Moolhuijzen P."/>
            <person name="Goolsby J.A."/>
            <person name="Tidwell J."/>
            <person name="Bellgard S.E."/>
            <person name="Bellgard M.I."/>
        </authorList>
    </citation>
    <scope>NUCLEOTIDE SEQUENCE</scope>
    <source>
        <tissue evidence="1">Shoot tissue taken approximately 20 cm above the soil surface</tissue>
    </source>
</reference>
<reference evidence="1" key="1">
    <citation type="submission" date="2014-09" db="EMBL/GenBank/DDBJ databases">
        <authorList>
            <person name="Magalhaes I.L.F."/>
            <person name="Oliveira U."/>
            <person name="Santos F.R."/>
            <person name="Vidigal T.H.D.A."/>
            <person name="Brescovit A.D."/>
            <person name="Santos A.J."/>
        </authorList>
    </citation>
    <scope>NUCLEOTIDE SEQUENCE</scope>
    <source>
        <tissue evidence="1">Shoot tissue taken approximately 20 cm above the soil surface</tissue>
    </source>
</reference>
<name>A0A0A9DV50_ARUDO</name>
<accession>A0A0A9DV50</accession>
<evidence type="ECO:0000313" key="1">
    <source>
        <dbReference type="EMBL" id="JAD91661.1"/>
    </source>
</evidence>
<sequence>MATGHQIECQPTDFAADVHRIEHWWWWIKEEERKEMVRRGNQTPDVFLLCLSLLGEAN</sequence>
<organism evidence="1">
    <name type="scientific">Arundo donax</name>
    <name type="common">Giant reed</name>
    <name type="synonym">Donax arundinaceus</name>
    <dbReference type="NCBI Taxonomy" id="35708"/>
    <lineage>
        <taxon>Eukaryota</taxon>
        <taxon>Viridiplantae</taxon>
        <taxon>Streptophyta</taxon>
        <taxon>Embryophyta</taxon>
        <taxon>Tracheophyta</taxon>
        <taxon>Spermatophyta</taxon>
        <taxon>Magnoliopsida</taxon>
        <taxon>Liliopsida</taxon>
        <taxon>Poales</taxon>
        <taxon>Poaceae</taxon>
        <taxon>PACMAD clade</taxon>
        <taxon>Arundinoideae</taxon>
        <taxon>Arundineae</taxon>
        <taxon>Arundo</taxon>
    </lineage>
</organism>